<dbReference type="KEGG" id="kbi:30210209"/>
<dbReference type="SUPFAM" id="SSF53067">
    <property type="entry name" value="Actin-like ATPase domain"/>
    <property type="match status" value="2"/>
</dbReference>
<keyword evidence="2 5" id="KW-0547">Nucleotide-binding</keyword>
<dbReference type="PANTHER" id="PTHR21060">
    <property type="entry name" value="ACETATE KINASE"/>
    <property type="match status" value="1"/>
</dbReference>
<dbReference type="GeneID" id="30210209"/>
<feature type="site" description="Transition state stabilizer" evidence="5">
    <location>
        <position position="195"/>
    </location>
</feature>
<name>A0A1B9G008_9TREE</name>
<comment type="caution">
    <text evidence="5">Lacks conserved residue(s) required for the propagation of feature annotation.</text>
</comment>
<feature type="binding site" evidence="5">
    <location>
        <position position="16"/>
    </location>
    <ligand>
        <name>ATP</name>
        <dbReference type="ChEBI" id="CHEBI:30616"/>
    </ligand>
</feature>
<dbReference type="GO" id="GO:0006085">
    <property type="term" value="P:acetyl-CoA biosynthetic process"/>
    <property type="evidence" value="ECO:0007669"/>
    <property type="project" value="UniProtKB-UniRule"/>
</dbReference>
<keyword evidence="5" id="KW-0479">Metal-binding</keyword>
<dbReference type="PANTHER" id="PTHR21060:SF15">
    <property type="entry name" value="ACETATE KINASE-RELATED"/>
    <property type="match status" value="1"/>
</dbReference>
<keyword evidence="5" id="KW-0460">Magnesium</keyword>
<evidence type="ECO:0000313" key="6">
    <source>
        <dbReference type="EMBL" id="OCF24350.1"/>
    </source>
</evidence>
<keyword evidence="1 5" id="KW-0808">Transferase</keyword>
<reference evidence="7" key="4">
    <citation type="submission" date="2024-02" db="EMBL/GenBank/DDBJ databases">
        <title>Comparative genomics of Cryptococcus and Kwoniella reveals pathogenesis evolution and contrasting modes of karyotype evolution via chromosome fusion or intercentromeric recombination.</title>
        <authorList>
            <person name="Coelho M.A."/>
            <person name="David-Palma M."/>
            <person name="Shea T."/>
            <person name="Bowers K."/>
            <person name="McGinley-Smith S."/>
            <person name="Mohammad A.W."/>
            <person name="Gnirke A."/>
            <person name="Yurkov A.M."/>
            <person name="Nowrousian M."/>
            <person name="Sun S."/>
            <person name="Cuomo C.A."/>
            <person name="Heitman J."/>
        </authorList>
    </citation>
    <scope>NUCLEOTIDE SEQUENCE</scope>
    <source>
        <strain evidence="7">CBS 10118</strain>
    </source>
</reference>
<accession>A0A1B9G008</accession>
<dbReference type="GO" id="GO:0005524">
    <property type="term" value="F:ATP binding"/>
    <property type="evidence" value="ECO:0007669"/>
    <property type="project" value="UniProtKB-KW"/>
</dbReference>
<dbReference type="InterPro" id="IPR000890">
    <property type="entry name" value="Aliphatic_acid_kin_short-chain"/>
</dbReference>
<feature type="binding site" evidence="5">
    <location>
        <begin position="223"/>
        <end position="227"/>
    </location>
    <ligand>
        <name>ATP</name>
        <dbReference type="ChEBI" id="CHEBI:30616"/>
    </ligand>
</feature>
<comment type="similarity">
    <text evidence="5">Belongs to the acetokinase family.</text>
</comment>
<comment type="catalytic activity">
    <reaction evidence="5">
        <text>acetate + ATP = acetyl phosphate + ADP</text>
        <dbReference type="Rhea" id="RHEA:11352"/>
        <dbReference type="ChEBI" id="CHEBI:22191"/>
        <dbReference type="ChEBI" id="CHEBI:30089"/>
        <dbReference type="ChEBI" id="CHEBI:30616"/>
        <dbReference type="ChEBI" id="CHEBI:456216"/>
        <dbReference type="EC" id="2.7.2.1"/>
    </reaction>
</comment>
<organism evidence="6">
    <name type="scientific">Kwoniella bestiolae CBS 10118</name>
    <dbReference type="NCBI Taxonomy" id="1296100"/>
    <lineage>
        <taxon>Eukaryota</taxon>
        <taxon>Fungi</taxon>
        <taxon>Dikarya</taxon>
        <taxon>Basidiomycota</taxon>
        <taxon>Agaricomycotina</taxon>
        <taxon>Tremellomycetes</taxon>
        <taxon>Tremellales</taxon>
        <taxon>Cryptococcaceae</taxon>
        <taxon>Kwoniella</taxon>
    </lineage>
</organism>
<evidence type="ECO:0000313" key="8">
    <source>
        <dbReference type="Proteomes" id="UP000092730"/>
    </source>
</evidence>
<evidence type="ECO:0000256" key="5">
    <source>
        <dbReference type="HAMAP-Rule" id="MF_03131"/>
    </source>
</evidence>
<dbReference type="InterPro" id="IPR043129">
    <property type="entry name" value="ATPase_NBD"/>
</dbReference>
<dbReference type="OrthoDB" id="67445at2759"/>
<feature type="active site" description="Proton donor/acceptor" evidence="5">
    <location>
        <position position="162"/>
    </location>
</feature>
<dbReference type="GO" id="GO:0006083">
    <property type="term" value="P:acetate metabolic process"/>
    <property type="evidence" value="ECO:0007669"/>
    <property type="project" value="TreeGrafter"/>
</dbReference>
<dbReference type="EC" id="2.7.2.1" evidence="5"/>
<evidence type="ECO:0000256" key="1">
    <source>
        <dbReference type="ARBA" id="ARBA00022679"/>
    </source>
</evidence>
<comment type="cofactor">
    <cofactor evidence="5">
        <name>Mg(2+)</name>
        <dbReference type="ChEBI" id="CHEBI:18420"/>
    </cofactor>
</comment>
<reference evidence="7" key="2">
    <citation type="submission" date="2013-07" db="EMBL/GenBank/DDBJ databases">
        <authorList>
            <consortium name="The Broad Institute Genome Sequencing Platform"/>
            <person name="Cuomo C."/>
            <person name="Litvintseva A."/>
            <person name="Chen Y."/>
            <person name="Heitman J."/>
            <person name="Sun S."/>
            <person name="Springer D."/>
            <person name="Dromer F."/>
            <person name="Young S.K."/>
            <person name="Zeng Q."/>
            <person name="Gargeya S."/>
            <person name="Fitzgerald M."/>
            <person name="Abouelleil A."/>
            <person name="Alvarado L."/>
            <person name="Berlin A.M."/>
            <person name="Chapman S.B."/>
            <person name="Dewar J."/>
            <person name="Goldberg J."/>
            <person name="Griggs A."/>
            <person name="Gujja S."/>
            <person name="Hansen M."/>
            <person name="Howarth C."/>
            <person name="Imamovic A."/>
            <person name="Larimer J."/>
            <person name="McCowan C."/>
            <person name="Murphy C."/>
            <person name="Pearson M."/>
            <person name="Priest M."/>
            <person name="Roberts A."/>
            <person name="Saif S."/>
            <person name="Shea T."/>
            <person name="Sykes S."/>
            <person name="Wortman J."/>
            <person name="Nusbaum C."/>
            <person name="Birren B."/>
        </authorList>
    </citation>
    <scope>NUCLEOTIDE SEQUENCE</scope>
    <source>
        <strain evidence="7">CBS 10118</strain>
    </source>
</reference>
<dbReference type="VEuPathDB" id="FungiDB:I302_05810"/>
<dbReference type="GO" id="GO:0008776">
    <property type="term" value="F:acetate kinase activity"/>
    <property type="evidence" value="ECO:0007669"/>
    <property type="project" value="UniProtKB-UniRule"/>
</dbReference>
<dbReference type="PRINTS" id="PR00471">
    <property type="entry name" value="ACETATEKNASE"/>
</dbReference>
<dbReference type="EMBL" id="CP144545">
    <property type="protein sequence ID" value="WVW84889.1"/>
    <property type="molecule type" value="Genomic_DNA"/>
</dbReference>
<feature type="binding site" evidence="5">
    <location>
        <position position="103"/>
    </location>
    <ligand>
        <name>substrate</name>
    </ligand>
</feature>
<dbReference type="PROSITE" id="PS01075">
    <property type="entry name" value="ACETATE_KINASE_1"/>
    <property type="match status" value="1"/>
</dbReference>
<sequence>MASYLLAINCGSSSIKGKLFGIPKSTSEPLDSQASLEVVNIGSKDEKVKIKITWEGDRGENLTEEGKSGDEVDYESLIPFLLDHLTSSAVNLKKEDIKYVTHRIVHGGAHTKGIIVTKEHEEALEEMDKLSEFAPLHNHHAVVAVRSCLNALPQHTSLMVFDTLFHASIPEEVYTYALPPPDRELAMPLRKYGFHGLSYASILQSMSQHLNKEAKDINLVVAHLGSGASACCIRNGESVDTTMGLTPLEGLIGGTRSGTIDPTAIFHLTANPAEGVDFKDYTVSKAEILLNKKSGLSALAGTTNFGTIISRLSYTSGCTKEEHDRAVLAYKVYLDRLMNYISQYLFKLLSTVGIENIDGIVFSGGIGEKGSKLREDVLERLQWLGVEVDKERNDGKNTGRVTEITTRESKIRGWVVETDEEGWSAKLARDEFGF</sequence>
<keyword evidence="8" id="KW-1185">Reference proteome</keyword>
<dbReference type="PIRSF" id="PIRSF000722">
    <property type="entry name" value="Acetate_prop_kin"/>
    <property type="match status" value="1"/>
</dbReference>
<evidence type="ECO:0000256" key="3">
    <source>
        <dbReference type="ARBA" id="ARBA00022777"/>
    </source>
</evidence>
<feature type="binding site" evidence="5">
    <location>
        <position position="420"/>
    </location>
    <ligand>
        <name>Mg(2+)</name>
        <dbReference type="ChEBI" id="CHEBI:18420"/>
    </ligand>
</feature>
<feature type="binding site" evidence="5">
    <location>
        <position position="9"/>
    </location>
    <ligand>
        <name>Mg(2+)</name>
        <dbReference type="ChEBI" id="CHEBI:18420"/>
    </ligand>
</feature>
<dbReference type="PROSITE" id="PS01076">
    <property type="entry name" value="ACETATE_KINASE_2"/>
    <property type="match status" value="1"/>
</dbReference>
<protein>
    <recommendedName>
        <fullName evidence="5">Probable acetate kinase</fullName>
        <ecNumber evidence="5">2.7.2.1</ecNumber>
    </recommendedName>
    <alternativeName>
        <fullName evidence="5">Acetokinase</fullName>
    </alternativeName>
</protein>
<dbReference type="Proteomes" id="UP000092730">
    <property type="component" value="Chromosome 5"/>
</dbReference>
<dbReference type="InterPro" id="IPR004372">
    <property type="entry name" value="Ac/propionate_kinase"/>
</dbReference>
<feature type="site" description="Transition state stabilizer" evidence="5">
    <location>
        <position position="256"/>
    </location>
</feature>
<evidence type="ECO:0000256" key="4">
    <source>
        <dbReference type="ARBA" id="ARBA00022840"/>
    </source>
</evidence>
<dbReference type="Gene3D" id="3.30.420.40">
    <property type="match status" value="2"/>
</dbReference>
<reference evidence="6" key="3">
    <citation type="submission" date="2014-01" db="EMBL/GenBank/DDBJ databases">
        <title>Evolution of pathogenesis and genome organization in the Tremellales.</title>
        <authorList>
            <person name="Cuomo C."/>
            <person name="Litvintseva A."/>
            <person name="Heitman J."/>
            <person name="Chen Y."/>
            <person name="Sun S."/>
            <person name="Springer D."/>
            <person name="Dromer F."/>
            <person name="Young S."/>
            <person name="Zeng Q."/>
            <person name="Chapman S."/>
            <person name="Gujja S."/>
            <person name="Saif S."/>
            <person name="Birren B."/>
        </authorList>
    </citation>
    <scope>NUCLEOTIDE SEQUENCE</scope>
    <source>
        <strain evidence="6">CBS 10118</strain>
    </source>
</reference>
<dbReference type="HAMAP" id="MF_00020">
    <property type="entry name" value="Acetate_kinase"/>
    <property type="match status" value="1"/>
</dbReference>
<dbReference type="STRING" id="1296100.A0A1B9G008"/>
<proteinExistence type="inferred from homology"/>
<evidence type="ECO:0000256" key="2">
    <source>
        <dbReference type="ARBA" id="ARBA00022741"/>
    </source>
</evidence>
<gene>
    <name evidence="6" type="ORF">I302_05810</name>
    <name evidence="7" type="ORF">I302_106924</name>
</gene>
<dbReference type="NCBIfam" id="TIGR00016">
    <property type="entry name" value="ackA"/>
    <property type="match status" value="1"/>
</dbReference>
<evidence type="ECO:0000313" key="7">
    <source>
        <dbReference type="EMBL" id="WVW84889.1"/>
    </source>
</evidence>
<dbReference type="EMBL" id="KI894022">
    <property type="protein sequence ID" value="OCF24350.1"/>
    <property type="molecule type" value="Genomic_DNA"/>
</dbReference>
<dbReference type="Pfam" id="PF00871">
    <property type="entry name" value="Acetate_kinase"/>
    <property type="match status" value="1"/>
</dbReference>
<keyword evidence="3 5" id="KW-0418">Kinase</keyword>
<dbReference type="AlphaFoldDB" id="A0A1B9G008"/>
<comment type="pathway">
    <text evidence="5">Metabolic intermediate biosynthesis; acetyl-CoA biosynthesis; acetyl-CoA from acetate: step 1/2.</text>
</comment>
<dbReference type="RefSeq" id="XP_019045420.1">
    <property type="nucleotide sequence ID" value="XM_019192423.1"/>
</dbReference>
<dbReference type="InterPro" id="IPR023865">
    <property type="entry name" value="Aliphatic_acid_kinase_CS"/>
</dbReference>
<keyword evidence="4 5" id="KW-0067">ATP-binding</keyword>
<dbReference type="GO" id="GO:0000287">
    <property type="term" value="F:magnesium ion binding"/>
    <property type="evidence" value="ECO:0007669"/>
    <property type="project" value="UniProtKB-UniRule"/>
</dbReference>
<dbReference type="UniPathway" id="UPA00340">
    <property type="reaction ID" value="UER00458"/>
</dbReference>
<reference evidence="6" key="1">
    <citation type="submission" date="2013-07" db="EMBL/GenBank/DDBJ databases">
        <title>The Genome Sequence of Cryptococcus bestiolae CBS10118.</title>
        <authorList>
            <consortium name="The Broad Institute Genome Sequencing Platform"/>
            <person name="Cuomo C."/>
            <person name="Litvintseva A."/>
            <person name="Chen Y."/>
            <person name="Heitman J."/>
            <person name="Sun S."/>
            <person name="Springer D."/>
            <person name="Dromer F."/>
            <person name="Young S.K."/>
            <person name="Zeng Q."/>
            <person name="Gargeya S."/>
            <person name="Fitzgerald M."/>
            <person name="Abouelleil A."/>
            <person name="Alvarado L."/>
            <person name="Berlin A.M."/>
            <person name="Chapman S.B."/>
            <person name="Dewar J."/>
            <person name="Goldberg J."/>
            <person name="Griggs A."/>
            <person name="Gujja S."/>
            <person name="Hansen M."/>
            <person name="Howarth C."/>
            <person name="Imamovic A."/>
            <person name="Larimer J."/>
            <person name="McCowan C."/>
            <person name="Murphy C."/>
            <person name="Pearson M."/>
            <person name="Priest M."/>
            <person name="Roberts A."/>
            <person name="Saif S."/>
            <person name="Shea T."/>
            <person name="Sykes S."/>
            <person name="Wortman J."/>
            <person name="Nusbaum C."/>
            <person name="Birren B."/>
        </authorList>
    </citation>
    <scope>NUCLEOTIDE SEQUENCE [LARGE SCALE GENOMIC DNA]</scope>
    <source>
        <strain evidence="6">CBS 10118</strain>
    </source>
</reference>